<evidence type="ECO:0000313" key="2">
    <source>
        <dbReference type="Proteomes" id="UP000470772"/>
    </source>
</evidence>
<evidence type="ECO:0000313" key="1">
    <source>
        <dbReference type="EMBL" id="MUN29748.1"/>
    </source>
</evidence>
<dbReference type="Proteomes" id="UP000470772">
    <property type="component" value="Unassembled WGS sequence"/>
</dbReference>
<sequence>MEAYEEICSNLKKLCPRLVPSPLWGYSLASFSRVDPGLGEVFCEGCEQTLKELHDFWFSLSRERCVICNGVGNEIDEDWNYFVEGGKGRASLTSIRTLCPSCHLAKHQGYAKVIGESEKAMKHLAKINGVKDVGFLVSRAFSIHFNLSQVKDWKFSLDALREPLRSKAENILNAAYSRGLKPDGGWLFYISREPSGSIEDNSTLLRKKTDEEMLSIAKEEMKGEVNVMEKEFILFVKELRKKLDAPLYEIEEDLIGKWMVFVKREVYGSFFSTVIKQLEKERLAYEAKVDTSLTGEELPLIVYIESSLDFKKILKVKDLIAKVMEEFQVKKGIYFKPDLFTSKGIYRGGKMKPYIYYVYPYKFTSYRSRE</sequence>
<dbReference type="InterPro" id="IPR023398">
    <property type="entry name" value="TIF_eIF4e-like"/>
</dbReference>
<dbReference type="EMBL" id="WGGD01000005">
    <property type="protein sequence ID" value="MUN29748.1"/>
    <property type="molecule type" value="Genomic_DNA"/>
</dbReference>
<name>A0A6A9QPR5_SULME</name>
<protein>
    <submittedName>
        <fullName evidence="1">DUF1917 domain-containing protein</fullName>
    </submittedName>
</protein>
<dbReference type="InterPro" id="IPR015034">
    <property type="entry name" value="Bles03"/>
</dbReference>
<dbReference type="AlphaFoldDB" id="A0A6A9QPR5"/>
<dbReference type="SUPFAM" id="SSF55418">
    <property type="entry name" value="eIF4e-like"/>
    <property type="match status" value="1"/>
</dbReference>
<dbReference type="Gene3D" id="3.30.760.10">
    <property type="entry name" value="RNA Cap, Translation Initiation Factor Eif4e"/>
    <property type="match status" value="1"/>
</dbReference>
<proteinExistence type="predicted"/>
<reference evidence="1 2" key="1">
    <citation type="submission" date="2019-10" db="EMBL/GenBank/DDBJ databases">
        <title>Sequencing and Assembly of Multiple Reported Metal-Biooxidizing Members of the Extremely Thermoacidophilic Archaeal Family Sulfolobaceae.</title>
        <authorList>
            <person name="Counts J.A."/>
            <person name="Kelly R.M."/>
        </authorList>
    </citation>
    <scope>NUCLEOTIDE SEQUENCE [LARGE SCALE GENOMIC DNA]</scope>
    <source>
        <strain evidence="1 2">DSM 6482</strain>
    </source>
</reference>
<dbReference type="Pfam" id="PF08939">
    <property type="entry name" value="Bles03"/>
    <property type="match status" value="1"/>
</dbReference>
<organism evidence="1 2">
    <name type="scientific">Sulfuracidifex metallicus DSM 6482 = JCM 9184</name>
    <dbReference type="NCBI Taxonomy" id="523847"/>
    <lineage>
        <taxon>Archaea</taxon>
        <taxon>Thermoproteota</taxon>
        <taxon>Thermoprotei</taxon>
        <taxon>Sulfolobales</taxon>
        <taxon>Sulfolobaceae</taxon>
        <taxon>Sulfuracidifex</taxon>
    </lineage>
</organism>
<comment type="caution">
    <text evidence="1">The sequence shown here is derived from an EMBL/GenBank/DDBJ whole genome shotgun (WGS) entry which is preliminary data.</text>
</comment>
<dbReference type="RefSeq" id="WP_156017443.1">
    <property type="nucleotide sequence ID" value="NZ_WGGD01000005.1"/>
</dbReference>
<keyword evidence="2" id="KW-1185">Reference proteome</keyword>
<accession>A0A6A9QPR5</accession>
<gene>
    <name evidence="1" type="ORF">GC250_09940</name>
</gene>